<reference evidence="2" key="1">
    <citation type="submission" date="2021-04" db="EMBL/GenBank/DDBJ databases">
        <title>Microbacterium tenobrionis sp. nov. and Microbacterium allomyrinae sp. nov., isolated from larvae of Tenobrio molitor and Allomyrina dichotoma, respectively.</title>
        <authorList>
            <person name="Lee S.D."/>
        </authorList>
    </citation>
    <scope>NUCLEOTIDE SEQUENCE</scope>
    <source>
        <strain evidence="2">BWT-G7</strain>
    </source>
</reference>
<evidence type="ECO:0000259" key="1">
    <source>
        <dbReference type="SMART" id="SM00829"/>
    </source>
</evidence>
<dbReference type="RefSeq" id="WP_229382810.1">
    <property type="nucleotide sequence ID" value="NZ_JAGTTN010000001.1"/>
</dbReference>
<protein>
    <submittedName>
        <fullName evidence="2">NAD(P)-dependent alcohol dehydrogenase</fullName>
    </submittedName>
</protein>
<dbReference type="PROSITE" id="PS01162">
    <property type="entry name" value="QOR_ZETA_CRYSTAL"/>
    <property type="match status" value="1"/>
</dbReference>
<dbReference type="Gene3D" id="3.40.50.720">
    <property type="entry name" value="NAD(P)-binding Rossmann-like Domain"/>
    <property type="match status" value="1"/>
</dbReference>
<dbReference type="SUPFAM" id="SSF51735">
    <property type="entry name" value="NAD(P)-binding Rossmann-fold domains"/>
    <property type="match status" value="1"/>
</dbReference>
<dbReference type="InterPro" id="IPR011032">
    <property type="entry name" value="GroES-like_sf"/>
</dbReference>
<dbReference type="Proteomes" id="UP001139354">
    <property type="component" value="Unassembled WGS sequence"/>
</dbReference>
<sequence length="320" mass="33931">MRAVVYDRYGSTDQLRIEDVPVPAPRPGEVLVEVVATSVNLSDWEALRGTPAYARASGGLRRPRRHTLGSDIAGRVAAVGGGVERLRVGDEVYGDNLLLKGGFAEFAVAPESALAVKPGGITFAEASTIPQAGAIALQALARGRAGERMLINGAGGGSGMFTLQLAKAAGLHVTAVDNAGKLGFLRELGADEVLDYRTQDFTRTGPYDLIIDFVAHRSVFAYRRALSPGGRYFMVGGTARTILRLLTVGSVIGPLSGRRLQLLVIHEGPEHFSPLTERIIAGDVKIHIDSRFALDEVAAALEHHGEGRALGKVVVEVRPG</sequence>
<dbReference type="PANTHER" id="PTHR44013:SF1">
    <property type="entry name" value="ZINC-TYPE ALCOHOL DEHYDROGENASE-LIKE PROTEIN C16A3.02C"/>
    <property type="match status" value="1"/>
</dbReference>
<proteinExistence type="predicted"/>
<keyword evidence="3" id="KW-1185">Reference proteome</keyword>
<dbReference type="AlphaFoldDB" id="A0A9X1LSI7"/>
<dbReference type="GO" id="GO:0016491">
    <property type="term" value="F:oxidoreductase activity"/>
    <property type="evidence" value="ECO:0007669"/>
    <property type="project" value="InterPro"/>
</dbReference>
<dbReference type="InterPro" id="IPR020843">
    <property type="entry name" value="ER"/>
</dbReference>
<name>A0A9X1LSI7_9MICO</name>
<feature type="domain" description="Enoyl reductase (ER)" evidence="1">
    <location>
        <begin position="10"/>
        <end position="315"/>
    </location>
</feature>
<dbReference type="Pfam" id="PF08240">
    <property type="entry name" value="ADH_N"/>
    <property type="match status" value="1"/>
</dbReference>
<dbReference type="GO" id="GO:0008270">
    <property type="term" value="F:zinc ion binding"/>
    <property type="evidence" value="ECO:0007669"/>
    <property type="project" value="InterPro"/>
</dbReference>
<comment type="caution">
    <text evidence="2">The sequence shown here is derived from an EMBL/GenBank/DDBJ whole genome shotgun (WGS) entry which is preliminary data.</text>
</comment>
<dbReference type="PANTHER" id="PTHR44013">
    <property type="entry name" value="ZINC-TYPE ALCOHOL DEHYDROGENASE-LIKE PROTEIN C16A3.02C"/>
    <property type="match status" value="1"/>
</dbReference>
<dbReference type="SMART" id="SM00829">
    <property type="entry name" value="PKS_ER"/>
    <property type="match status" value="1"/>
</dbReference>
<dbReference type="InterPro" id="IPR013154">
    <property type="entry name" value="ADH-like_N"/>
</dbReference>
<dbReference type="CDD" id="cd08267">
    <property type="entry name" value="MDR1"/>
    <property type="match status" value="1"/>
</dbReference>
<dbReference type="InterPro" id="IPR036291">
    <property type="entry name" value="NAD(P)-bd_dom_sf"/>
</dbReference>
<dbReference type="Gene3D" id="3.90.180.10">
    <property type="entry name" value="Medium-chain alcohol dehydrogenases, catalytic domain"/>
    <property type="match status" value="1"/>
</dbReference>
<gene>
    <name evidence="2" type="ORF">KEC57_01850</name>
</gene>
<dbReference type="InterPro" id="IPR002364">
    <property type="entry name" value="Quin_OxRdtase/zeta-crystal_CS"/>
</dbReference>
<dbReference type="InterPro" id="IPR052733">
    <property type="entry name" value="Chloroplast_QOR"/>
</dbReference>
<dbReference type="SUPFAM" id="SSF50129">
    <property type="entry name" value="GroES-like"/>
    <property type="match status" value="1"/>
</dbReference>
<evidence type="ECO:0000313" key="2">
    <source>
        <dbReference type="EMBL" id="MCC2030921.1"/>
    </source>
</evidence>
<organism evidence="2 3">
    <name type="scientific">Microbacterium allomyrinae</name>
    <dbReference type="NCBI Taxonomy" id="2830666"/>
    <lineage>
        <taxon>Bacteria</taxon>
        <taxon>Bacillati</taxon>
        <taxon>Actinomycetota</taxon>
        <taxon>Actinomycetes</taxon>
        <taxon>Micrococcales</taxon>
        <taxon>Microbacteriaceae</taxon>
        <taxon>Microbacterium</taxon>
    </lineage>
</organism>
<dbReference type="Pfam" id="PF13602">
    <property type="entry name" value="ADH_zinc_N_2"/>
    <property type="match status" value="1"/>
</dbReference>
<evidence type="ECO:0000313" key="3">
    <source>
        <dbReference type="Proteomes" id="UP001139354"/>
    </source>
</evidence>
<dbReference type="EMBL" id="JAGTTN010000001">
    <property type="protein sequence ID" value="MCC2030921.1"/>
    <property type="molecule type" value="Genomic_DNA"/>
</dbReference>
<accession>A0A9X1LSI7</accession>